<organism evidence="8 9">
    <name type="scientific">Terfezia boudieri ATCC MYA-4762</name>
    <dbReference type="NCBI Taxonomy" id="1051890"/>
    <lineage>
        <taxon>Eukaryota</taxon>
        <taxon>Fungi</taxon>
        <taxon>Dikarya</taxon>
        <taxon>Ascomycota</taxon>
        <taxon>Pezizomycotina</taxon>
        <taxon>Pezizomycetes</taxon>
        <taxon>Pezizales</taxon>
        <taxon>Pezizaceae</taxon>
        <taxon>Terfezia</taxon>
    </lineage>
</organism>
<dbReference type="PANTHER" id="PTHR28280:SF1">
    <property type="entry name" value="SHUTTLING PRE-60S FACTOR ECM1"/>
    <property type="match status" value="1"/>
</dbReference>
<dbReference type="PANTHER" id="PTHR28280">
    <property type="entry name" value="SHUTTLING PRE-60S FACTOR ECM1"/>
    <property type="match status" value="1"/>
</dbReference>
<evidence type="ECO:0000256" key="6">
    <source>
        <dbReference type="ARBA" id="ARBA00023242"/>
    </source>
</evidence>
<keyword evidence="9" id="KW-1185">Reference proteome</keyword>
<keyword evidence="3" id="KW-0813">Transport</keyword>
<evidence type="ECO:0000313" key="8">
    <source>
        <dbReference type="EMBL" id="RPB29844.1"/>
    </source>
</evidence>
<feature type="compositionally biased region" description="Basic residues" evidence="7">
    <location>
        <begin position="1"/>
        <end position="11"/>
    </location>
</feature>
<comment type="subcellular location">
    <subcellularLocation>
        <location evidence="2">Cytoplasm</location>
    </subcellularLocation>
    <subcellularLocation>
        <location evidence="1">Nucleus</location>
    </subcellularLocation>
</comment>
<dbReference type="OrthoDB" id="5304887at2759"/>
<protein>
    <recommendedName>
        <fullName evidence="10">Ribosome biogenesis protein SLX9</fullName>
    </recommendedName>
</protein>
<evidence type="ECO:0000313" key="9">
    <source>
        <dbReference type="Proteomes" id="UP000267821"/>
    </source>
</evidence>
<dbReference type="GO" id="GO:0005730">
    <property type="term" value="C:nucleolus"/>
    <property type="evidence" value="ECO:0007669"/>
    <property type="project" value="TreeGrafter"/>
</dbReference>
<sequence>MPKTAKLRRAKASNSIHSRAAKRVSSPSLEVDKSLLNLAVPEDPKTAPLTAKQKLDKAISEISMRTPGQGLSGEYAGVSKKKRGTKLTSKQRRRKEQGVIMAERVAGRLEKKVEESTGRCKTVEGRKGNWEELNSKIEVPVNAAADMVVEMKMMK</sequence>
<evidence type="ECO:0000256" key="1">
    <source>
        <dbReference type="ARBA" id="ARBA00004123"/>
    </source>
</evidence>
<dbReference type="InParanoid" id="A0A3N4M3Y3"/>
<feature type="region of interest" description="Disordered" evidence="7">
    <location>
        <begin position="1"/>
        <end position="28"/>
    </location>
</feature>
<keyword evidence="4" id="KW-0963">Cytoplasm</keyword>
<gene>
    <name evidence="8" type="ORF">L211DRAFT_864396</name>
</gene>
<evidence type="ECO:0008006" key="10">
    <source>
        <dbReference type="Google" id="ProtNLM"/>
    </source>
</evidence>
<evidence type="ECO:0000256" key="4">
    <source>
        <dbReference type="ARBA" id="ARBA00022490"/>
    </source>
</evidence>
<dbReference type="Pfam" id="PF09135">
    <property type="entry name" value="Alb1"/>
    <property type="match status" value="1"/>
</dbReference>
<dbReference type="InterPro" id="IPR053278">
    <property type="entry name" value="Pre-60S_factor_ECM1"/>
</dbReference>
<name>A0A3N4M3Y3_9PEZI</name>
<evidence type="ECO:0000256" key="2">
    <source>
        <dbReference type="ARBA" id="ARBA00004496"/>
    </source>
</evidence>
<evidence type="ECO:0000256" key="7">
    <source>
        <dbReference type="SAM" id="MobiDB-lite"/>
    </source>
</evidence>
<dbReference type="Proteomes" id="UP000267821">
    <property type="component" value="Unassembled WGS sequence"/>
</dbReference>
<dbReference type="AlphaFoldDB" id="A0A3N4M3Y3"/>
<evidence type="ECO:0000256" key="5">
    <source>
        <dbReference type="ARBA" id="ARBA00022517"/>
    </source>
</evidence>
<keyword evidence="5" id="KW-0690">Ribosome biogenesis</keyword>
<dbReference type="GO" id="GO:0030687">
    <property type="term" value="C:preribosome, large subunit precursor"/>
    <property type="evidence" value="ECO:0007669"/>
    <property type="project" value="TreeGrafter"/>
</dbReference>
<dbReference type="GO" id="GO:0005737">
    <property type="term" value="C:cytoplasm"/>
    <property type="evidence" value="ECO:0007669"/>
    <property type="project" value="UniProtKB-SubCell"/>
</dbReference>
<keyword evidence="6" id="KW-0539">Nucleus</keyword>
<proteinExistence type="predicted"/>
<dbReference type="GO" id="GO:0000055">
    <property type="term" value="P:ribosomal large subunit export from nucleus"/>
    <property type="evidence" value="ECO:0007669"/>
    <property type="project" value="TreeGrafter"/>
</dbReference>
<evidence type="ECO:0000256" key="3">
    <source>
        <dbReference type="ARBA" id="ARBA00022448"/>
    </source>
</evidence>
<reference evidence="8 9" key="1">
    <citation type="journal article" date="2018" name="Nat. Ecol. Evol.">
        <title>Pezizomycetes genomes reveal the molecular basis of ectomycorrhizal truffle lifestyle.</title>
        <authorList>
            <person name="Murat C."/>
            <person name="Payen T."/>
            <person name="Noel B."/>
            <person name="Kuo A."/>
            <person name="Morin E."/>
            <person name="Chen J."/>
            <person name="Kohler A."/>
            <person name="Krizsan K."/>
            <person name="Balestrini R."/>
            <person name="Da Silva C."/>
            <person name="Montanini B."/>
            <person name="Hainaut M."/>
            <person name="Levati E."/>
            <person name="Barry K.W."/>
            <person name="Belfiori B."/>
            <person name="Cichocki N."/>
            <person name="Clum A."/>
            <person name="Dockter R.B."/>
            <person name="Fauchery L."/>
            <person name="Guy J."/>
            <person name="Iotti M."/>
            <person name="Le Tacon F."/>
            <person name="Lindquist E.A."/>
            <person name="Lipzen A."/>
            <person name="Malagnac F."/>
            <person name="Mello A."/>
            <person name="Molinier V."/>
            <person name="Miyauchi S."/>
            <person name="Poulain J."/>
            <person name="Riccioni C."/>
            <person name="Rubini A."/>
            <person name="Sitrit Y."/>
            <person name="Splivallo R."/>
            <person name="Traeger S."/>
            <person name="Wang M."/>
            <person name="Zifcakova L."/>
            <person name="Wipf D."/>
            <person name="Zambonelli A."/>
            <person name="Paolocci F."/>
            <person name="Nowrousian M."/>
            <person name="Ottonello S."/>
            <person name="Baldrian P."/>
            <person name="Spatafora J.W."/>
            <person name="Henrissat B."/>
            <person name="Nagy L.G."/>
            <person name="Aury J.M."/>
            <person name="Wincker P."/>
            <person name="Grigoriev I.V."/>
            <person name="Bonfante P."/>
            <person name="Martin F.M."/>
        </authorList>
    </citation>
    <scope>NUCLEOTIDE SEQUENCE [LARGE SCALE GENOMIC DNA]</scope>
    <source>
        <strain evidence="8 9">ATCC MYA-4762</strain>
    </source>
</reference>
<dbReference type="EMBL" id="ML121527">
    <property type="protein sequence ID" value="RPB29844.1"/>
    <property type="molecule type" value="Genomic_DNA"/>
</dbReference>
<feature type="region of interest" description="Disordered" evidence="7">
    <location>
        <begin position="66"/>
        <end position="96"/>
    </location>
</feature>
<accession>A0A3N4M3Y3</accession>
<feature type="compositionally biased region" description="Basic residues" evidence="7">
    <location>
        <begin position="79"/>
        <end position="95"/>
    </location>
</feature>
<dbReference type="InterPro" id="IPR022784">
    <property type="entry name" value="Ribosome_bgen_Alb1"/>
</dbReference>